<proteinExistence type="predicted"/>
<dbReference type="Pfam" id="PF00733">
    <property type="entry name" value="Asn_synthase"/>
    <property type="match status" value="2"/>
</dbReference>
<keyword evidence="4 7" id="KW-0061">Asparagine biosynthesis</keyword>
<dbReference type="PROSITE" id="PS51278">
    <property type="entry name" value="GATASE_TYPE_2"/>
    <property type="match status" value="1"/>
</dbReference>
<dbReference type="PIRSF" id="PIRSF001589">
    <property type="entry name" value="Asn_synthetase_glu-h"/>
    <property type="match status" value="1"/>
</dbReference>
<dbReference type="InterPro" id="IPR029055">
    <property type="entry name" value="Ntn_hydrolases_N"/>
</dbReference>
<dbReference type="PANTHER" id="PTHR45937">
    <property type="entry name" value="ASPARAGINE SYNTHETASE DOMAIN-CONTAINING PROTEIN 1"/>
    <property type="match status" value="1"/>
</dbReference>
<dbReference type="EMBL" id="JAJSPL020000076">
    <property type="protein sequence ID" value="KAK7729121.1"/>
    <property type="molecule type" value="Genomic_DNA"/>
</dbReference>
<keyword evidence="2 6" id="KW-0547">Nucleotide-binding</keyword>
<comment type="caution">
    <text evidence="9">The sequence shown here is derived from an EMBL/GenBank/DDBJ whole genome shotgun (WGS) entry which is preliminary data.</text>
</comment>
<dbReference type="InterPro" id="IPR006426">
    <property type="entry name" value="Asn_synth_AEB"/>
</dbReference>
<evidence type="ECO:0000313" key="9">
    <source>
        <dbReference type="EMBL" id="KAK7729121.1"/>
    </source>
</evidence>
<evidence type="ECO:0000256" key="1">
    <source>
        <dbReference type="ARBA" id="ARBA00022605"/>
    </source>
</evidence>
<evidence type="ECO:0000313" key="10">
    <source>
        <dbReference type="Proteomes" id="UP001320245"/>
    </source>
</evidence>
<evidence type="ECO:0000256" key="5">
    <source>
        <dbReference type="ARBA" id="ARBA00022962"/>
    </source>
</evidence>
<accession>A0AAN9U435</accession>
<keyword evidence="1 7" id="KW-0028">Amino-acid biosynthesis</keyword>
<dbReference type="GO" id="GO:0005524">
    <property type="term" value="F:ATP binding"/>
    <property type="evidence" value="ECO:0007669"/>
    <property type="project" value="UniProtKB-KW"/>
</dbReference>
<evidence type="ECO:0000256" key="4">
    <source>
        <dbReference type="ARBA" id="ARBA00022888"/>
    </source>
</evidence>
<dbReference type="PANTHER" id="PTHR45937:SF1">
    <property type="entry name" value="ASPARAGINE SYNTHETASE DOMAIN-CONTAINING PROTEIN 1"/>
    <property type="match status" value="1"/>
</dbReference>
<organism evidence="9 10">
    <name type="scientific">Cytospora paraplurivora</name>
    <dbReference type="NCBI Taxonomy" id="2898453"/>
    <lineage>
        <taxon>Eukaryota</taxon>
        <taxon>Fungi</taxon>
        <taxon>Dikarya</taxon>
        <taxon>Ascomycota</taxon>
        <taxon>Pezizomycotina</taxon>
        <taxon>Sordariomycetes</taxon>
        <taxon>Sordariomycetidae</taxon>
        <taxon>Diaporthales</taxon>
        <taxon>Cytosporaceae</taxon>
        <taxon>Cytospora</taxon>
    </lineage>
</organism>
<dbReference type="InterPro" id="IPR051857">
    <property type="entry name" value="Asn_synthetase_domain"/>
</dbReference>
<dbReference type="InterPro" id="IPR014729">
    <property type="entry name" value="Rossmann-like_a/b/a_fold"/>
</dbReference>
<dbReference type="Gene3D" id="3.60.20.10">
    <property type="entry name" value="Glutamine Phosphoribosylpyrophosphate, subunit 1, domain 1"/>
    <property type="match status" value="1"/>
</dbReference>
<dbReference type="SUPFAM" id="SSF56235">
    <property type="entry name" value="N-terminal nucleophile aminohydrolases (Ntn hydrolases)"/>
    <property type="match status" value="1"/>
</dbReference>
<keyword evidence="3 6" id="KW-0067">ATP-binding</keyword>
<gene>
    <name evidence="9" type="ORF">SLS53_009336</name>
</gene>
<name>A0AAN9U435_9PEZI</name>
<feature type="active site" description="For GATase activity" evidence="7">
    <location>
        <position position="2"/>
    </location>
</feature>
<dbReference type="Proteomes" id="UP001320245">
    <property type="component" value="Unassembled WGS sequence"/>
</dbReference>
<evidence type="ECO:0000256" key="6">
    <source>
        <dbReference type="PIRNR" id="PIRNR001589"/>
    </source>
</evidence>
<dbReference type="InterPro" id="IPR001962">
    <property type="entry name" value="Asn_synthase"/>
</dbReference>
<dbReference type="InterPro" id="IPR017932">
    <property type="entry name" value="GATase_2_dom"/>
</dbReference>
<protein>
    <recommendedName>
        <fullName evidence="8">Glutamine amidotransferase type-2 domain-containing protein</fullName>
    </recommendedName>
</protein>
<evidence type="ECO:0000256" key="7">
    <source>
        <dbReference type="PIRSR" id="PIRSR001589-1"/>
    </source>
</evidence>
<keyword evidence="5 7" id="KW-0315">Glutamine amidotransferase</keyword>
<sequence>MCGIHVSVSSSKPADISPELKRCLCGRGPDHIATHETRLGDDDAGATHLAFTSTVLALRGDHVAQQPLVDPESGSVLCWNGEAWKIGNHDVSGNDGEMLASFLREALQSAPAERQGAILSVFRLITGPFAFVFFDKASRKVYFGRDRLGRRSLLIRDDSKQLVLSSVAGSAHPLWKEVEADGIYVLDLDTKEPLDTRERARRTITRLDWLEGEAAMDAVSGIGRFNDTLPSTGAPLASSSASVTALRRQLTESLKLRVLNVPAPPGAGELQVHTKIAVLFSGGLDCTVLARLCHDLLPPDQGLDLINVAFENPRVAANAQKNKGPETLELSDIYEACPDRLTGRKSFAELQTVCPGRAFRFVAVNIPYSEYSSHKGEVTALIYPHNTEMDLSIACALYFAARGQGLASTDATSDTSIPYTTPARVLLSGLGADELFGGYQRHATAFSRQGYPGLVEELKLDVSRLGKRNLGRDDRAMSHWGKEVRFPFLDEELARWAIEIPVWEKCDFGQPDGDVEPGKRILRLLATELGMADVATEKKRAIQFGSRTAKMESGRTKGTTLLS</sequence>
<dbReference type="Gene3D" id="3.40.50.620">
    <property type="entry name" value="HUPs"/>
    <property type="match status" value="1"/>
</dbReference>
<feature type="domain" description="Glutamine amidotransferase type-2" evidence="8">
    <location>
        <begin position="2"/>
        <end position="199"/>
    </location>
</feature>
<reference evidence="9 10" key="1">
    <citation type="journal article" date="2023" name="PLoS ONE">
        <title>Cytospora paraplurivora sp. nov. isolated from orchards with fruit tree decline syndrome in Ontario, Canada.</title>
        <authorList>
            <person name="Ilyukhin E."/>
            <person name="Nguyen H.D.T."/>
            <person name="Castle A.J."/>
            <person name="Ellouze W."/>
        </authorList>
    </citation>
    <scope>NUCLEOTIDE SEQUENCE [LARGE SCALE GENOMIC DNA]</scope>
    <source>
        <strain evidence="9 10">FDS-564</strain>
    </source>
</reference>
<evidence type="ECO:0000259" key="8">
    <source>
        <dbReference type="PROSITE" id="PS51278"/>
    </source>
</evidence>
<dbReference type="CDD" id="cd03766">
    <property type="entry name" value="Gn_AT_II_novel"/>
    <property type="match status" value="1"/>
</dbReference>
<dbReference type="GO" id="GO:0006529">
    <property type="term" value="P:asparagine biosynthetic process"/>
    <property type="evidence" value="ECO:0007669"/>
    <property type="project" value="UniProtKB-KW"/>
</dbReference>
<dbReference type="CDD" id="cd01991">
    <property type="entry name" value="Asn_synthase_B_C"/>
    <property type="match status" value="1"/>
</dbReference>
<dbReference type="SUPFAM" id="SSF52402">
    <property type="entry name" value="Adenine nucleotide alpha hydrolases-like"/>
    <property type="match status" value="1"/>
</dbReference>
<keyword evidence="10" id="KW-1185">Reference proteome</keyword>
<dbReference type="Pfam" id="PF13537">
    <property type="entry name" value="GATase_7"/>
    <property type="match status" value="1"/>
</dbReference>
<evidence type="ECO:0000256" key="3">
    <source>
        <dbReference type="ARBA" id="ARBA00022840"/>
    </source>
</evidence>
<dbReference type="GO" id="GO:0004066">
    <property type="term" value="F:asparagine synthase (glutamine-hydrolyzing) activity"/>
    <property type="evidence" value="ECO:0007669"/>
    <property type="project" value="InterPro"/>
</dbReference>
<dbReference type="AlphaFoldDB" id="A0AAN9U435"/>
<evidence type="ECO:0000256" key="2">
    <source>
        <dbReference type="ARBA" id="ARBA00022741"/>
    </source>
</evidence>